<evidence type="ECO:0008006" key="4">
    <source>
        <dbReference type="Google" id="ProtNLM"/>
    </source>
</evidence>
<keyword evidence="1" id="KW-0732">Signal</keyword>
<dbReference type="PATRIC" id="fig|1315283.4.peg.286"/>
<protein>
    <recommendedName>
        <fullName evidence="4">CopL family metal-binding regulatory protein</fullName>
    </recommendedName>
</protein>
<dbReference type="KEGG" id="ptn:PTRA_a0323"/>
<dbReference type="Proteomes" id="UP000065261">
    <property type="component" value="Chromosome I"/>
</dbReference>
<gene>
    <name evidence="2" type="ORF">PTRA_a0323</name>
</gene>
<reference evidence="2 3" key="1">
    <citation type="submission" date="2015-03" db="EMBL/GenBank/DDBJ databases">
        <authorList>
            <person name="Murphy D."/>
        </authorList>
    </citation>
    <scope>NUCLEOTIDE SEQUENCE [LARGE SCALE GENOMIC DNA]</scope>
    <source>
        <strain evidence="2 3">KMM 520</strain>
    </source>
</reference>
<dbReference type="AlphaFoldDB" id="A0A0U2V1C0"/>
<evidence type="ECO:0000313" key="3">
    <source>
        <dbReference type="Proteomes" id="UP000065261"/>
    </source>
</evidence>
<dbReference type="EMBL" id="CP011034">
    <property type="protein sequence ID" value="ALS31692.1"/>
    <property type="molecule type" value="Genomic_DNA"/>
</dbReference>
<sequence>MQRIHSSILIIAMLLTLVGQAVASVASVAMLCEMPQMSQAQHAATNVAIEKTHQQMSVSMMNMDCCDDAATEQECNCPINACSAYSMLSVDGLFSTPLIISEKIQLYPSQNQHHLVSSLYRPPMSA</sequence>
<name>A0A0U2V1C0_9GAMM</name>
<dbReference type="OrthoDB" id="6312965at2"/>
<evidence type="ECO:0000313" key="2">
    <source>
        <dbReference type="EMBL" id="ALS31692.1"/>
    </source>
</evidence>
<feature type="chain" id="PRO_5006832800" description="CopL family metal-binding regulatory protein" evidence="1">
    <location>
        <begin position="24"/>
        <end position="126"/>
    </location>
</feature>
<dbReference type="RefSeq" id="WP_058372417.1">
    <property type="nucleotide sequence ID" value="NZ_CP011034.1"/>
</dbReference>
<feature type="signal peptide" evidence="1">
    <location>
        <begin position="1"/>
        <end position="23"/>
    </location>
</feature>
<evidence type="ECO:0000256" key="1">
    <source>
        <dbReference type="SAM" id="SignalP"/>
    </source>
</evidence>
<proteinExistence type="predicted"/>
<accession>A0A0U2V1C0</accession>
<organism evidence="2">
    <name type="scientific">Pseudoalteromonas translucida KMM 520</name>
    <dbReference type="NCBI Taxonomy" id="1315283"/>
    <lineage>
        <taxon>Bacteria</taxon>
        <taxon>Pseudomonadati</taxon>
        <taxon>Pseudomonadota</taxon>
        <taxon>Gammaproteobacteria</taxon>
        <taxon>Alteromonadales</taxon>
        <taxon>Pseudoalteromonadaceae</taxon>
        <taxon>Pseudoalteromonas</taxon>
    </lineage>
</organism>